<name>A0A1L7D1F6_9CORY</name>
<dbReference type="PANTHER" id="PTHR43037">
    <property type="entry name" value="UNNAMED PRODUCT-RELATED"/>
    <property type="match status" value="1"/>
</dbReference>
<dbReference type="STRING" id="161895.CPHO_02205"/>
<dbReference type="InterPro" id="IPR050955">
    <property type="entry name" value="Plant_Biomass_Hydrol_Est"/>
</dbReference>
<evidence type="ECO:0000313" key="3">
    <source>
        <dbReference type="EMBL" id="APT91917.1"/>
    </source>
</evidence>
<dbReference type="OrthoDB" id="9767239at2"/>
<evidence type="ECO:0000313" key="4">
    <source>
        <dbReference type="Proteomes" id="UP000185491"/>
    </source>
</evidence>
<dbReference type="KEGG" id="cpho:CPHO_02205"/>
<dbReference type="Pfam" id="PF02230">
    <property type="entry name" value="Abhydrolase_2"/>
    <property type="match status" value="1"/>
</dbReference>
<keyword evidence="4" id="KW-1185">Reference proteome</keyword>
<dbReference type="InterPro" id="IPR003140">
    <property type="entry name" value="PLipase/COase/thioEstase"/>
</dbReference>
<dbReference type="AlphaFoldDB" id="A0A1L7D1F6"/>
<dbReference type="PANTHER" id="PTHR43037:SF1">
    <property type="entry name" value="BLL1128 PROTEIN"/>
    <property type="match status" value="1"/>
</dbReference>
<dbReference type="SUPFAM" id="SSF53474">
    <property type="entry name" value="alpha/beta-Hydrolases"/>
    <property type="match status" value="1"/>
</dbReference>
<proteinExistence type="predicted"/>
<keyword evidence="1" id="KW-0732">Signal</keyword>
<evidence type="ECO:0000259" key="2">
    <source>
        <dbReference type="Pfam" id="PF02230"/>
    </source>
</evidence>
<protein>
    <submittedName>
        <fullName evidence="3">LpqC</fullName>
    </submittedName>
</protein>
<feature type="domain" description="Phospholipase/carboxylesterase/thioesterase" evidence="2">
    <location>
        <begin position="96"/>
        <end position="173"/>
    </location>
</feature>
<dbReference type="EMBL" id="CP009249">
    <property type="protein sequence ID" value="APT91917.1"/>
    <property type="molecule type" value="Genomic_DNA"/>
</dbReference>
<sequence>MRRTLGDRTYLLIQDKVLPERPDLLLFFHGSMQSGNVIRRFTAGTFDAACPLVAYPFGVHQHFNDARLVLPVKARELGVDDVAFTRDLVASLRQEFGVGRVFAAGFSNGGQMVMRLLFDTPGLLDGAAVFASALGAGSNHAPTNPDSAYKPTPVLFIHGTADPLAPYAGGSSQARGDMLGAVANAERFAQLNGAGPASTRCPYPDVTVTRWGGAHPVELWSVDGMGHVVPSGNQLDPRLGRNTSSFLAAEVVRGFFGERSDA</sequence>
<accession>A0A1L7D1F6</accession>
<reference evidence="3 4" key="1">
    <citation type="submission" date="2014-08" db="EMBL/GenBank/DDBJ databases">
        <title>Complete genome sequence of Corynebacterium phocae M408/89/1(T)(=DSM 44612(T)), isolated from the common seal (Phoca vitulina).</title>
        <authorList>
            <person name="Ruckert C."/>
            <person name="Albersmeier A."/>
            <person name="Winkler A."/>
            <person name="Kalinowski J."/>
        </authorList>
    </citation>
    <scope>NUCLEOTIDE SEQUENCE [LARGE SCALE GENOMIC DNA]</scope>
    <source>
        <strain evidence="3 4">M408/89/1</strain>
    </source>
</reference>
<dbReference type="RefSeq" id="WP_075732834.1">
    <property type="nucleotide sequence ID" value="NZ_CP009249.1"/>
</dbReference>
<dbReference type="GO" id="GO:0016787">
    <property type="term" value="F:hydrolase activity"/>
    <property type="evidence" value="ECO:0007669"/>
    <property type="project" value="InterPro"/>
</dbReference>
<gene>
    <name evidence="3" type="ORF">CPHO_02205</name>
</gene>
<dbReference type="Gene3D" id="3.40.50.1820">
    <property type="entry name" value="alpha/beta hydrolase"/>
    <property type="match status" value="1"/>
</dbReference>
<dbReference type="Proteomes" id="UP000185491">
    <property type="component" value="Chromosome"/>
</dbReference>
<evidence type="ECO:0000256" key="1">
    <source>
        <dbReference type="ARBA" id="ARBA00022729"/>
    </source>
</evidence>
<organism evidence="3 4">
    <name type="scientific">Corynebacterium phocae</name>
    <dbReference type="NCBI Taxonomy" id="161895"/>
    <lineage>
        <taxon>Bacteria</taxon>
        <taxon>Bacillati</taxon>
        <taxon>Actinomycetota</taxon>
        <taxon>Actinomycetes</taxon>
        <taxon>Mycobacteriales</taxon>
        <taxon>Corynebacteriaceae</taxon>
        <taxon>Corynebacterium</taxon>
    </lineage>
</organism>
<dbReference type="InterPro" id="IPR029058">
    <property type="entry name" value="AB_hydrolase_fold"/>
</dbReference>